<name>A0A811NVH3_9POAL</name>
<sequence length="273" mass="29956">MAKRAKAKVIRKVMDARSGEYSKLFDYALELKHSNPGSSVHIALDPEEEDHVFQRMYICFDACRRGFLDGCRRMIGLDGCFLKGPMKGELLSAIGRDANNQIYPIAWAVVEYENEIRIMVTRRIQENMSNSDRWAMTTCPNILRKQQDSTSHNPSHNSSAPLAIETSPSKGKGQAASLSTKSTKRKAIEGYGLYYSERTGSSFIQTGQKRRVVPFGKSKSEAKATADGNAFVVIETSAGGATSSARATINVTSGRATTKIKSSSTSRGRPNKS</sequence>
<evidence type="ECO:0008006" key="4">
    <source>
        <dbReference type="Google" id="ProtNLM"/>
    </source>
</evidence>
<feature type="compositionally biased region" description="Polar residues" evidence="1">
    <location>
        <begin position="148"/>
        <end position="160"/>
    </location>
</feature>
<feature type="region of interest" description="Disordered" evidence="1">
    <location>
        <begin position="146"/>
        <end position="182"/>
    </location>
</feature>
<accession>A0A811NVH3</accession>
<comment type="caution">
    <text evidence="2">The sequence shown here is derived from an EMBL/GenBank/DDBJ whole genome shotgun (WGS) entry which is preliminary data.</text>
</comment>
<dbReference type="Proteomes" id="UP000604825">
    <property type="component" value="Unassembled WGS sequence"/>
</dbReference>
<dbReference type="OrthoDB" id="643534at2759"/>
<dbReference type="PANTHER" id="PTHR31973:SF187">
    <property type="entry name" value="MUTATOR TRANSPOSASE MUDRA PROTEIN"/>
    <property type="match status" value="1"/>
</dbReference>
<reference evidence="2" key="1">
    <citation type="submission" date="2020-10" db="EMBL/GenBank/DDBJ databases">
        <authorList>
            <person name="Han B."/>
            <person name="Lu T."/>
            <person name="Zhao Q."/>
            <person name="Huang X."/>
            <person name="Zhao Y."/>
        </authorList>
    </citation>
    <scope>NUCLEOTIDE SEQUENCE</scope>
</reference>
<evidence type="ECO:0000256" key="1">
    <source>
        <dbReference type="SAM" id="MobiDB-lite"/>
    </source>
</evidence>
<protein>
    <recommendedName>
        <fullName evidence="4">MULE transposase domain-containing protein</fullName>
    </recommendedName>
</protein>
<organism evidence="2 3">
    <name type="scientific">Miscanthus lutarioriparius</name>
    <dbReference type="NCBI Taxonomy" id="422564"/>
    <lineage>
        <taxon>Eukaryota</taxon>
        <taxon>Viridiplantae</taxon>
        <taxon>Streptophyta</taxon>
        <taxon>Embryophyta</taxon>
        <taxon>Tracheophyta</taxon>
        <taxon>Spermatophyta</taxon>
        <taxon>Magnoliopsida</taxon>
        <taxon>Liliopsida</taxon>
        <taxon>Poales</taxon>
        <taxon>Poaceae</taxon>
        <taxon>PACMAD clade</taxon>
        <taxon>Panicoideae</taxon>
        <taxon>Andropogonodae</taxon>
        <taxon>Andropogoneae</taxon>
        <taxon>Saccharinae</taxon>
        <taxon>Miscanthus</taxon>
    </lineage>
</organism>
<keyword evidence="3" id="KW-1185">Reference proteome</keyword>
<gene>
    <name evidence="2" type="ORF">NCGR_LOCUS21048</name>
</gene>
<evidence type="ECO:0000313" key="3">
    <source>
        <dbReference type="Proteomes" id="UP000604825"/>
    </source>
</evidence>
<feature type="region of interest" description="Disordered" evidence="1">
    <location>
        <begin position="253"/>
        <end position="273"/>
    </location>
</feature>
<dbReference type="AlphaFoldDB" id="A0A811NVH3"/>
<proteinExistence type="predicted"/>
<dbReference type="EMBL" id="CAJGYO010000005">
    <property type="protein sequence ID" value="CAD6230848.1"/>
    <property type="molecule type" value="Genomic_DNA"/>
</dbReference>
<evidence type="ECO:0000313" key="2">
    <source>
        <dbReference type="EMBL" id="CAD6230848.1"/>
    </source>
</evidence>
<dbReference type="PANTHER" id="PTHR31973">
    <property type="entry name" value="POLYPROTEIN, PUTATIVE-RELATED"/>
    <property type="match status" value="1"/>
</dbReference>